<evidence type="ECO:0000313" key="1">
    <source>
        <dbReference type="EMBL" id="WZN63424.1"/>
    </source>
</evidence>
<dbReference type="Gene3D" id="3.10.450.50">
    <property type="match status" value="1"/>
</dbReference>
<dbReference type="InterPro" id="IPR032710">
    <property type="entry name" value="NTF2-like_dom_sf"/>
</dbReference>
<name>A0AAX4PCH3_9CHLO</name>
<accession>A0AAX4PCH3</accession>
<organism evidence="1 2">
    <name type="scientific">Chloropicon roscoffensis</name>
    <dbReference type="NCBI Taxonomy" id="1461544"/>
    <lineage>
        <taxon>Eukaryota</taxon>
        <taxon>Viridiplantae</taxon>
        <taxon>Chlorophyta</taxon>
        <taxon>Chloropicophyceae</taxon>
        <taxon>Chloropicales</taxon>
        <taxon>Chloropicaceae</taxon>
        <taxon>Chloropicon</taxon>
    </lineage>
</organism>
<dbReference type="InterPro" id="IPR024525">
    <property type="entry name" value="DUF3804"/>
</dbReference>
<dbReference type="AlphaFoldDB" id="A0AAX4PCH3"/>
<reference evidence="1 2" key="1">
    <citation type="submission" date="2024-03" db="EMBL/GenBank/DDBJ databases">
        <title>Complete genome sequence of the green alga Chloropicon roscoffensis RCC1871.</title>
        <authorList>
            <person name="Lemieux C."/>
            <person name="Pombert J.-F."/>
            <person name="Otis C."/>
            <person name="Turmel M."/>
        </authorList>
    </citation>
    <scope>NUCLEOTIDE SEQUENCE [LARGE SCALE GENOMIC DNA]</scope>
    <source>
        <strain evidence="1 2">RCC1871</strain>
    </source>
</reference>
<gene>
    <name evidence="1" type="ORF">HKI87_07g49730</name>
</gene>
<protein>
    <submittedName>
        <fullName evidence="1">DUF3804 domain-containing protein</fullName>
    </submittedName>
</protein>
<dbReference type="Pfam" id="PF12707">
    <property type="entry name" value="DUF3804"/>
    <property type="match status" value="1"/>
</dbReference>
<proteinExistence type="predicted"/>
<dbReference type="Proteomes" id="UP001472866">
    <property type="component" value="Chromosome 07"/>
</dbReference>
<sequence>MQAAITQARRRLCNGAVYGRRYHRVLLGARTSLGLRTTTIRTMATAEETAIQDVVKTWYDGWNAQDMEASAKVATEDMRFIRPSGNPASMAVFDAMSKSDDVTDSKTEILGFEKVHVGADSAMCCITHHDTFKYKGTQNDDLAVSTFYLTKVGGSWKIKWAQRSTGRAPTEPKPEDF</sequence>
<dbReference type="EMBL" id="CP151507">
    <property type="protein sequence ID" value="WZN63424.1"/>
    <property type="molecule type" value="Genomic_DNA"/>
</dbReference>
<keyword evidence="2" id="KW-1185">Reference proteome</keyword>
<dbReference type="SUPFAM" id="SSF54427">
    <property type="entry name" value="NTF2-like"/>
    <property type="match status" value="1"/>
</dbReference>
<evidence type="ECO:0000313" key="2">
    <source>
        <dbReference type="Proteomes" id="UP001472866"/>
    </source>
</evidence>
<dbReference type="CDD" id="cd00531">
    <property type="entry name" value="NTF2_like"/>
    <property type="match status" value="1"/>
</dbReference>